<keyword evidence="5" id="KW-1185">Reference proteome</keyword>
<dbReference type="PROSITE" id="PS00615">
    <property type="entry name" value="C_TYPE_LECTIN_1"/>
    <property type="match status" value="1"/>
</dbReference>
<feature type="domain" description="C-type lectin" evidence="3">
    <location>
        <begin position="60"/>
        <end position="175"/>
    </location>
</feature>
<keyword evidence="2" id="KW-0732">Signal</keyword>
<feature type="signal peptide" evidence="2">
    <location>
        <begin position="1"/>
        <end position="27"/>
    </location>
</feature>
<organism evidence="4">
    <name type="scientific">Stegastes partitus</name>
    <name type="common">bicolor damselfish</name>
    <dbReference type="NCBI Taxonomy" id="144197"/>
    <lineage>
        <taxon>Eukaryota</taxon>
        <taxon>Metazoa</taxon>
        <taxon>Chordata</taxon>
        <taxon>Craniata</taxon>
        <taxon>Vertebrata</taxon>
        <taxon>Euteleostomi</taxon>
        <taxon>Actinopterygii</taxon>
        <taxon>Neopterygii</taxon>
        <taxon>Teleostei</taxon>
        <taxon>Neoteleostei</taxon>
        <taxon>Acanthomorphata</taxon>
        <taxon>Ovalentaria</taxon>
        <taxon>Pomacentridae</taxon>
        <taxon>Stegastes</taxon>
    </lineage>
</organism>
<dbReference type="SMART" id="SM00034">
    <property type="entry name" value="CLECT"/>
    <property type="match status" value="1"/>
</dbReference>
<dbReference type="Proteomes" id="UP000694891">
    <property type="component" value="Unplaced"/>
</dbReference>
<dbReference type="PROSITE" id="PS50041">
    <property type="entry name" value="C_TYPE_LECTIN_2"/>
    <property type="match status" value="1"/>
</dbReference>
<dbReference type="InterPro" id="IPR016186">
    <property type="entry name" value="C-type_lectin-like/link_sf"/>
</dbReference>
<dbReference type="Pfam" id="PF00059">
    <property type="entry name" value="Lectin_C"/>
    <property type="match status" value="1"/>
</dbReference>
<dbReference type="Gene3D" id="3.10.100.10">
    <property type="entry name" value="Mannose-Binding Protein A, subunit A"/>
    <property type="match status" value="1"/>
</dbReference>
<sequence>MVKLLWIDMRPALLVSAFLLLLQIHDAATNALTLRVQTSCRTRYPARPCGDGWYRIDIYRCAKYFRTKRTFPDAESHCRRLRGHLVSMHDATEYSHVLCLAFRANQSRDHFWIGGRSKYLWHSFQWTDRTPFRFNRWAFFQPDKVAGEECVEMNYEKWGYWNNAVCSGKKFYICSRKM</sequence>
<gene>
    <name evidence="6" type="primary">LOC103366938</name>
</gene>
<evidence type="ECO:0000313" key="6">
    <source>
        <dbReference type="RefSeq" id="XP_008293030.1"/>
    </source>
</evidence>
<dbReference type="InterPro" id="IPR001304">
    <property type="entry name" value="C-type_lectin-like"/>
</dbReference>
<dbReference type="CDD" id="cd00037">
    <property type="entry name" value="CLECT"/>
    <property type="match status" value="1"/>
</dbReference>
<reference evidence="4" key="1">
    <citation type="submission" date="2023-09" db="UniProtKB">
        <authorList>
            <consortium name="Ensembl"/>
        </authorList>
    </citation>
    <scope>IDENTIFICATION</scope>
</reference>
<evidence type="ECO:0000313" key="4">
    <source>
        <dbReference type="Ensembl" id="ENSSPAP00000020387.1"/>
    </source>
</evidence>
<feature type="chain" id="PRO_5044592167" evidence="2">
    <location>
        <begin position="28"/>
        <end position="178"/>
    </location>
</feature>
<accession>A0A3B5B3Q4</accession>
<reference evidence="6" key="2">
    <citation type="submission" date="2025-04" db="UniProtKB">
        <authorList>
            <consortium name="RefSeq"/>
        </authorList>
    </citation>
    <scope>IDENTIFICATION</scope>
</reference>
<evidence type="ECO:0000256" key="1">
    <source>
        <dbReference type="ARBA" id="ARBA00023157"/>
    </source>
</evidence>
<evidence type="ECO:0000313" key="5">
    <source>
        <dbReference type="Proteomes" id="UP000694891"/>
    </source>
</evidence>
<dbReference type="GeneID" id="103366938"/>
<dbReference type="InterPro" id="IPR016187">
    <property type="entry name" value="CTDL_fold"/>
</dbReference>
<dbReference type="STRING" id="144197.ENSSPAP00000020387"/>
<evidence type="ECO:0000256" key="2">
    <source>
        <dbReference type="SAM" id="SignalP"/>
    </source>
</evidence>
<dbReference type="OrthoDB" id="418245at2759"/>
<dbReference type="GeneTree" id="ENSGT00940000164599"/>
<dbReference type="Ensembl" id="ENSSPAT00000020702.1">
    <property type="protein sequence ID" value="ENSSPAP00000020387.1"/>
    <property type="gene ID" value="ENSSPAG00000015404.1"/>
</dbReference>
<keyword evidence="1" id="KW-1015">Disulfide bond</keyword>
<dbReference type="PANTHER" id="PTHR22803">
    <property type="entry name" value="MANNOSE, PHOSPHOLIPASE, LECTIN RECEPTOR RELATED"/>
    <property type="match status" value="1"/>
</dbReference>
<proteinExistence type="predicted"/>
<dbReference type="InterPro" id="IPR018378">
    <property type="entry name" value="C-type_lectin_CS"/>
</dbReference>
<evidence type="ECO:0000259" key="3">
    <source>
        <dbReference type="PROSITE" id="PS50041"/>
    </source>
</evidence>
<dbReference type="SUPFAM" id="SSF56436">
    <property type="entry name" value="C-type lectin-like"/>
    <property type="match status" value="1"/>
</dbReference>
<dbReference type="RefSeq" id="XP_008293030.1">
    <property type="nucleotide sequence ID" value="XM_008294808.1"/>
</dbReference>
<dbReference type="InterPro" id="IPR050111">
    <property type="entry name" value="C-type_lectin/snaclec_domain"/>
</dbReference>
<protein>
    <submittedName>
        <fullName evidence="4 6">Type-2 ice-structuring protein-like</fullName>
    </submittedName>
</protein>
<name>A0A3B5B3Q4_9TELE</name>
<dbReference type="AlphaFoldDB" id="A0A3B5B3Q4"/>